<comment type="similarity">
    <text evidence="3">Belongs to the CobD/CbiB family.</text>
</comment>
<dbReference type="PANTHER" id="PTHR34308:SF1">
    <property type="entry name" value="COBALAMIN BIOSYNTHESIS PROTEIN CBIB"/>
    <property type="match status" value="1"/>
</dbReference>
<name>J1YBL6_9ALTE</name>
<accession>J1YBL6</accession>
<evidence type="ECO:0000256" key="3">
    <source>
        <dbReference type="ARBA" id="ARBA00006263"/>
    </source>
</evidence>
<comment type="subcellular location">
    <subcellularLocation>
        <location evidence="1">Cell membrane</location>
        <topology evidence="1">Multi-pass membrane protein</topology>
    </subcellularLocation>
</comment>
<evidence type="ECO:0000256" key="4">
    <source>
        <dbReference type="ARBA" id="ARBA00022475"/>
    </source>
</evidence>
<dbReference type="RefSeq" id="WP_008608688.1">
    <property type="nucleotide sequence ID" value="NZ_ALAB01000026.1"/>
</dbReference>
<feature type="transmembrane region" description="Helical" evidence="9">
    <location>
        <begin position="58"/>
        <end position="79"/>
    </location>
</feature>
<gene>
    <name evidence="10" type="ORF">AEST_19020</name>
</gene>
<dbReference type="GO" id="GO:0009236">
    <property type="term" value="P:cobalamin biosynthetic process"/>
    <property type="evidence" value="ECO:0007669"/>
    <property type="project" value="UniProtKB-UniPathway"/>
</dbReference>
<dbReference type="EMBL" id="ALAB01000026">
    <property type="protein sequence ID" value="EJI85245.1"/>
    <property type="molecule type" value="Genomic_DNA"/>
</dbReference>
<dbReference type="PANTHER" id="PTHR34308">
    <property type="entry name" value="COBALAMIN BIOSYNTHESIS PROTEIN CBIB"/>
    <property type="match status" value="1"/>
</dbReference>
<sequence length="317" mass="35613">MAESLLFAAALCAISLLAAWLLPVSLQLHPVSLVARFCQKLALKVHPDARRPAAQQRLAGLLALLLVLSLPLLLWYGFYLMSSWPLLLDAIILLCCFSWAGYRQLGLSLCRQLEQGQLAQARQQAQLLLLRDSKALSQLGLVKAALESLTVRFQQQVVAIIFWYLIAGAAGALCCRLCQIASQQWSVKRPEFREFGRAAALCSRLFNVPAYLLGAILLHLQSIGRQAQAPVERTEGKAFPVSRRLLLQQLSRTLKVSLGGPARYQQHEVRRPRLQQRYEPVVADVRRLLTLLDYQLYIWLLLLCLCCCLLWFVAMPG</sequence>
<reference evidence="10 11" key="1">
    <citation type="journal article" date="2012" name="J. Bacteriol.">
        <title>Genome Sequence of Pectin-Degrading Alishewanella aestuarii Strain B11T, Isolated from Tidal Flat Sediment.</title>
        <authorList>
            <person name="Jung J."/>
            <person name="Choi S."/>
            <person name="Chun J."/>
            <person name="Park W."/>
        </authorList>
    </citation>
    <scope>NUCLEOTIDE SEQUENCE [LARGE SCALE GENOMIC DNA]</scope>
    <source>
        <strain evidence="10 11">B11</strain>
    </source>
</reference>
<comment type="pathway">
    <text evidence="2">Cofactor biosynthesis; adenosylcobalamin biosynthesis.</text>
</comment>
<dbReference type="GO" id="GO:0005886">
    <property type="term" value="C:plasma membrane"/>
    <property type="evidence" value="ECO:0007669"/>
    <property type="project" value="UniProtKB-SubCell"/>
</dbReference>
<evidence type="ECO:0000256" key="5">
    <source>
        <dbReference type="ARBA" id="ARBA00022573"/>
    </source>
</evidence>
<keyword evidence="5" id="KW-0169">Cobalamin biosynthesis</keyword>
<feature type="transmembrane region" description="Helical" evidence="9">
    <location>
        <begin position="157"/>
        <end position="178"/>
    </location>
</feature>
<dbReference type="GO" id="GO:0048472">
    <property type="term" value="F:threonine-phosphate decarboxylase activity"/>
    <property type="evidence" value="ECO:0007669"/>
    <property type="project" value="InterPro"/>
</dbReference>
<evidence type="ECO:0000256" key="2">
    <source>
        <dbReference type="ARBA" id="ARBA00004953"/>
    </source>
</evidence>
<dbReference type="PATRIC" id="fig|1197174.4.peg.1860"/>
<dbReference type="Pfam" id="PF03186">
    <property type="entry name" value="CobD_Cbib"/>
    <property type="match status" value="1"/>
</dbReference>
<feature type="transmembrane region" description="Helical" evidence="9">
    <location>
        <begin position="86"/>
        <end position="102"/>
    </location>
</feature>
<feature type="transmembrane region" description="Helical" evidence="9">
    <location>
        <begin position="198"/>
        <end position="220"/>
    </location>
</feature>
<evidence type="ECO:0000256" key="1">
    <source>
        <dbReference type="ARBA" id="ARBA00004651"/>
    </source>
</evidence>
<organism evidence="10 11">
    <name type="scientific">Alishewanella aestuarii B11</name>
    <dbReference type="NCBI Taxonomy" id="1197174"/>
    <lineage>
        <taxon>Bacteria</taxon>
        <taxon>Pseudomonadati</taxon>
        <taxon>Pseudomonadota</taxon>
        <taxon>Gammaproteobacteria</taxon>
        <taxon>Alteromonadales</taxon>
        <taxon>Alteromonadaceae</taxon>
        <taxon>Alishewanella</taxon>
    </lineage>
</organism>
<evidence type="ECO:0008006" key="12">
    <source>
        <dbReference type="Google" id="ProtNLM"/>
    </source>
</evidence>
<dbReference type="InterPro" id="IPR004485">
    <property type="entry name" value="Cobalamin_biosynth_CobD/CbiB"/>
</dbReference>
<evidence type="ECO:0000256" key="9">
    <source>
        <dbReference type="SAM" id="Phobius"/>
    </source>
</evidence>
<protein>
    <recommendedName>
        <fullName evidence="12">Cobalamin biosynthesis protein CbiB</fullName>
    </recommendedName>
</protein>
<dbReference type="AlphaFoldDB" id="J1YBL6"/>
<keyword evidence="6 9" id="KW-0812">Transmembrane</keyword>
<evidence type="ECO:0000256" key="8">
    <source>
        <dbReference type="ARBA" id="ARBA00023136"/>
    </source>
</evidence>
<comment type="caution">
    <text evidence="10">The sequence shown here is derived from an EMBL/GenBank/DDBJ whole genome shotgun (WGS) entry which is preliminary data.</text>
</comment>
<keyword evidence="7 9" id="KW-1133">Transmembrane helix</keyword>
<evidence type="ECO:0000256" key="6">
    <source>
        <dbReference type="ARBA" id="ARBA00022692"/>
    </source>
</evidence>
<evidence type="ECO:0000313" key="10">
    <source>
        <dbReference type="EMBL" id="EJI85245.1"/>
    </source>
</evidence>
<keyword evidence="4" id="KW-1003">Cell membrane</keyword>
<feature type="transmembrane region" description="Helical" evidence="9">
    <location>
        <begin position="296"/>
        <end position="314"/>
    </location>
</feature>
<proteinExistence type="inferred from homology"/>
<dbReference type="UniPathway" id="UPA00148"/>
<keyword evidence="8 9" id="KW-0472">Membrane</keyword>
<keyword evidence="11" id="KW-1185">Reference proteome</keyword>
<dbReference type="Proteomes" id="UP000012043">
    <property type="component" value="Unassembled WGS sequence"/>
</dbReference>
<evidence type="ECO:0000313" key="11">
    <source>
        <dbReference type="Proteomes" id="UP000012043"/>
    </source>
</evidence>
<evidence type="ECO:0000256" key="7">
    <source>
        <dbReference type="ARBA" id="ARBA00022989"/>
    </source>
</evidence>